<evidence type="ECO:0000313" key="2">
    <source>
        <dbReference type="Proteomes" id="UP000534186"/>
    </source>
</evidence>
<organism evidence="1 2">
    <name type="scientific">Tunturiibacter lichenicola</name>
    <dbReference type="NCBI Taxonomy" id="2051959"/>
    <lineage>
        <taxon>Bacteria</taxon>
        <taxon>Pseudomonadati</taxon>
        <taxon>Acidobacteriota</taxon>
        <taxon>Terriglobia</taxon>
        <taxon>Terriglobales</taxon>
        <taxon>Acidobacteriaceae</taxon>
        <taxon>Tunturiibacter</taxon>
    </lineage>
</organism>
<evidence type="ECO:0000313" key="1">
    <source>
        <dbReference type="EMBL" id="NYF51750.1"/>
    </source>
</evidence>
<dbReference type="EMBL" id="JACCCV010000001">
    <property type="protein sequence ID" value="NYF51750.1"/>
    <property type="molecule type" value="Genomic_DNA"/>
</dbReference>
<dbReference type="AlphaFoldDB" id="A0A7Y9T9X0"/>
<proteinExistence type="predicted"/>
<name>A0A7Y9T9X0_9BACT</name>
<accession>A0A7Y9T9X0</accession>
<dbReference type="Gene3D" id="1.10.3360.10">
    <property type="entry name" value="VPA0735-like domain"/>
    <property type="match status" value="1"/>
</dbReference>
<dbReference type="SUPFAM" id="SSF160935">
    <property type="entry name" value="VPA0735-like"/>
    <property type="match status" value="1"/>
</dbReference>
<dbReference type="Proteomes" id="UP000534186">
    <property type="component" value="Unassembled WGS sequence"/>
</dbReference>
<protein>
    <submittedName>
        <fullName evidence="1">Uncharacterized protein</fullName>
    </submittedName>
</protein>
<sequence>MARPHPHPTTPLAWDNNIQFWQQLYNVISSEPSNPRVHYFYGELAALGIEQGKPFTPDACMTAILEKAAKIGNAQMRVESFGDNRPNRIVWPDRKWEWAALRFENGDFNTPNYGNLYARDKWFYQAIGASPAMFKRDPLQEL</sequence>
<gene>
    <name evidence="1" type="ORF">HDF12_002115</name>
</gene>
<comment type="caution">
    <text evidence="1">The sequence shown here is derived from an EMBL/GenBank/DDBJ whole genome shotgun (WGS) entry which is preliminary data.</text>
</comment>
<reference evidence="1 2" key="1">
    <citation type="submission" date="2020-07" db="EMBL/GenBank/DDBJ databases">
        <title>Genomic Encyclopedia of Type Strains, Phase IV (KMG-V): Genome sequencing to study the core and pangenomes of soil and plant-associated prokaryotes.</title>
        <authorList>
            <person name="Whitman W."/>
        </authorList>
    </citation>
    <scope>NUCLEOTIDE SEQUENCE [LARGE SCALE GENOMIC DNA]</scope>
    <source>
        <strain evidence="1 2">M8UP30</strain>
    </source>
</reference>